<evidence type="ECO:0000313" key="3">
    <source>
        <dbReference type="Proteomes" id="UP000694548"/>
    </source>
</evidence>
<reference evidence="2" key="2">
    <citation type="submission" date="2025-08" db="UniProtKB">
        <authorList>
            <consortium name="Ensembl"/>
        </authorList>
    </citation>
    <scope>IDENTIFICATION</scope>
</reference>
<sequence length="135" mass="15151">MEMMMMVLLVSAAAQLVSPAPRKQNLNLNHIINLVAEIRKNITQEFFVEDVTALADNGCKNDFLCKVESILQSHGKEETLVRNLGTYIQSLNVNCTKELEKVPKSEVSKPVTNLLQQLDRCSKWLNFNAQSSSSN</sequence>
<feature type="chain" id="PRO_5034042431" description="Interleukin 4/13A" evidence="1">
    <location>
        <begin position="20"/>
        <end position="135"/>
    </location>
</feature>
<accession>A0A8C6NN27</accession>
<dbReference type="GeneTree" id="ENSGT00940000176998"/>
<protein>
    <recommendedName>
        <fullName evidence="4">Interleukin 4/13A</fullName>
    </recommendedName>
</protein>
<organism evidence="2 3">
    <name type="scientific">Nothobranchius furzeri</name>
    <name type="common">Turquoise killifish</name>
    <dbReference type="NCBI Taxonomy" id="105023"/>
    <lineage>
        <taxon>Eukaryota</taxon>
        <taxon>Metazoa</taxon>
        <taxon>Chordata</taxon>
        <taxon>Craniata</taxon>
        <taxon>Vertebrata</taxon>
        <taxon>Euteleostomi</taxon>
        <taxon>Actinopterygii</taxon>
        <taxon>Neopterygii</taxon>
        <taxon>Teleostei</taxon>
        <taxon>Neoteleostei</taxon>
        <taxon>Acanthomorphata</taxon>
        <taxon>Ovalentaria</taxon>
        <taxon>Atherinomorphae</taxon>
        <taxon>Cyprinodontiformes</taxon>
        <taxon>Nothobranchiidae</taxon>
        <taxon>Nothobranchius</taxon>
    </lineage>
</organism>
<evidence type="ECO:0008006" key="4">
    <source>
        <dbReference type="Google" id="ProtNLM"/>
    </source>
</evidence>
<reference evidence="2" key="3">
    <citation type="submission" date="2025-09" db="UniProtKB">
        <authorList>
            <consortium name="Ensembl"/>
        </authorList>
    </citation>
    <scope>IDENTIFICATION</scope>
</reference>
<evidence type="ECO:0000256" key="1">
    <source>
        <dbReference type="SAM" id="SignalP"/>
    </source>
</evidence>
<dbReference type="Ensembl" id="ENSNFUT00015013697.1">
    <property type="protein sequence ID" value="ENSNFUP00015013042.1"/>
    <property type="gene ID" value="ENSNFUG00015006399.1"/>
</dbReference>
<name>A0A8C6NN27_NOTFU</name>
<feature type="signal peptide" evidence="1">
    <location>
        <begin position="1"/>
        <end position="19"/>
    </location>
</feature>
<dbReference type="AlphaFoldDB" id="A0A8C6NN27"/>
<evidence type="ECO:0000313" key="2">
    <source>
        <dbReference type="Ensembl" id="ENSNFUP00015013042.1"/>
    </source>
</evidence>
<keyword evidence="1" id="KW-0732">Signal</keyword>
<proteinExistence type="predicted"/>
<keyword evidence="3" id="KW-1185">Reference proteome</keyword>
<dbReference type="Proteomes" id="UP000694548">
    <property type="component" value="Chromosome sgr11"/>
</dbReference>
<reference evidence="2" key="1">
    <citation type="submission" date="2014-08" db="EMBL/GenBank/DDBJ databases">
        <authorList>
            <person name="Senf B."/>
            <person name="Petzold A."/>
            <person name="Downie B.R."/>
            <person name="Koch P."/>
            <person name="Platzer M."/>
        </authorList>
    </citation>
    <scope>NUCLEOTIDE SEQUENCE [LARGE SCALE GENOMIC DNA]</scope>
    <source>
        <strain evidence="2">GRZ</strain>
    </source>
</reference>